<gene>
    <name evidence="4" type="ORF">E6C76_09260</name>
</gene>
<keyword evidence="4" id="KW-0282">Flagellum</keyword>
<name>A0A4V3WC72_9RHOO</name>
<dbReference type="Pfam" id="PF05130">
    <property type="entry name" value="FlgN"/>
    <property type="match status" value="1"/>
</dbReference>
<dbReference type="SUPFAM" id="SSF140566">
    <property type="entry name" value="FlgN-like"/>
    <property type="match status" value="1"/>
</dbReference>
<accession>A0A4V3WC72</accession>
<keyword evidence="4" id="KW-0969">Cilium</keyword>
<dbReference type="AlphaFoldDB" id="A0A4V3WC72"/>
<reference evidence="4 5" key="1">
    <citation type="submission" date="2019-04" db="EMBL/GenBank/DDBJ databases">
        <title>Azoarcus nasutitermitis sp. nov. isolated from termite nest.</title>
        <authorList>
            <person name="Lin S.-Y."/>
            <person name="Hameed A."/>
            <person name="Hsu Y.-H."/>
            <person name="Young C.-C."/>
        </authorList>
    </citation>
    <scope>NUCLEOTIDE SEQUENCE [LARGE SCALE GENOMIC DNA]</scope>
    <source>
        <strain evidence="4 5">CC-YHH838</strain>
    </source>
</reference>
<comment type="similarity">
    <text evidence="2">Belongs to the FlgN family.</text>
</comment>
<comment type="caution">
    <text evidence="4">The sequence shown here is derived from an EMBL/GenBank/DDBJ whole genome shotgun (WGS) entry which is preliminary data.</text>
</comment>
<evidence type="ECO:0000256" key="2">
    <source>
        <dbReference type="ARBA" id="ARBA00007703"/>
    </source>
</evidence>
<dbReference type="InterPro" id="IPR007809">
    <property type="entry name" value="FlgN-like"/>
</dbReference>
<keyword evidence="5" id="KW-1185">Reference proteome</keyword>
<dbReference type="InterPro" id="IPR036679">
    <property type="entry name" value="FlgN-like_sf"/>
</dbReference>
<protein>
    <submittedName>
        <fullName evidence="4">Flagellar protein FlgN</fullName>
    </submittedName>
</protein>
<evidence type="ECO:0000313" key="5">
    <source>
        <dbReference type="Proteomes" id="UP000308430"/>
    </source>
</evidence>
<proteinExistence type="inferred from homology"/>
<keyword evidence="3" id="KW-1005">Bacterial flagellum biogenesis</keyword>
<comment type="function">
    <text evidence="1">Required for the efficient initiation of filament assembly.</text>
</comment>
<dbReference type="Proteomes" id="UP000308430">
    <property type="component" value="Unassembled WGS sequence"/>
</dbReference>
<evidence type="ECO:0000256" key="3">
    <source>
        <dbReference type="ARBA" id="ARBA00022795"/>
    </source>
</evidence>
<evidence type="ECO:0000313" key="4">
    <source>
        <dbReference type="EMBL" id="THF65975.1"/>
    </source>
</evidence>
<evidence type="ECO:0000256" key="1">
    <source>
        <dbReference type="ARBA" id="ARBA00002397"/>
    </source>
</evidence>
<dbReference type="EMBL" id="SSOC01000003">
    <property type="protein sequence ID" value="THF65975.1"/>
    <property type="molecule type" value="Genomic_DNA"/>
</dbReference>
<organism evidence="4 5">
    <name type="scientific">Pseudothauera nasutitermitis</name>
    <dbReference type="NCBI Taxonomy" id="2565930"/>
    <lineage>
        <taxon>Bacteria</taxon>
        <taxon>Pseudomonadati</taxon>
        <taxon>Pseudomonadota</taxon>
        <taxon>Betaproteobacteria</taxon>
        <taxon>Rhodocyclales</taxon>
        <taxon>Zoogloeaceae</taxon>
        <taxon>Pseudothauera</taxon>
    </lineage>
</organism>
<dbReference type="GO" id="GO:0044780">
    <property type="term" value="P:bacterial-type flagellum assembly"/>
    <property type="evidence" value="ECO:0007669"/>
    <property type="project" value="InterPro"/>
</dbReference>
<sequence length="142" mass="15978">MEATQMHAFIDLLRREEALLLGGDTDALLTLTQEKISLYHTQQRLHEARMQLLERLGLDSPAAAIEAFCQDLPETRRRWDEILRLAADARERNTLNGKLIVERMQHNQGALNILLKAANRPQFYDADGNTRSGGSGRLLGSA</sequence>
<keyword evidence="4" id="KW-0966">Cell projection</keyword>
<dbReference type="OrthoDB" id="9180271at2"/>
<dbReference type="Gene3D" id="1.20.58.300">
    <property type="entry name" value="FlgN-like"/>
    <property type="match status" value="1"/>
</dbReference>